<dbReference type="Pfam" id="PF09749">
    <property type="entry name" value="HVSL"/>
    <property type="match status" value="1"/>
</dbReference>
<keyword evidence="8" id="KW-1185">Reference proteome</keyword>
<dbReference type="Gene3D" id="3.90.1140.10">
    <property type="entry name" value="Cyclic phosphodiesterase"/>
    <property type="match status" value="1"/>
</dbReference>
<dbReference type="PANTHER" id="PTHR13522">
    <property type="entry name" value="U6 SNRNA PHOSPHODIESTERASE 1"/>
    <property type="match status" value="1"/>
</dbReference>
<name>A7AWM2_BABBO</name>
<dbReference type="GO" id="GO:0034477">
    <property type="term" value="P:U6 snRNA 3'-end processing"/>
    <property type="evidence" value="ECO:0007669"/>
    <property type="project" value="InterPro"/>
</dbReference>
<evidence type="ECO:0000256" key="1">
    <source>
        <dbReference type="ARBA" id="ARBA00022722"/>
    </source>
</evidence>
<evidence type="ECO:0000256" key="6">
    <source>
        <dbReference type="ARBA" id="ARBA00030030"/>
    </source>
</evidence>
<sequence>MKRTVPHVAGNFHTLVYIREIALCAKKAFELLRRLHRRNQQNEETEKHESDSDGRRKRDFLHLSLCKPIYLKRQFIRPFKDRLEETLKRIKPFYLILDKNIAICANEERNNFFAVLPVETQCNARSISPLIDLVDDIAQIFGYQKYYEQRKPHVSLAVTGNLTSVMTELYKNEPLDGQLYSSHHWMQVERYLGKEEELECDTSDIAQETLKQNGNVEFIINEDMIMPYLNEGSSQDAEPICIYVKEIYILVGSQETAIELGST</sequence>
<reference evidence="7 8" key="1">
    <citation type="journal article" date="2007" name="PLoS Pathog.">
        <title>Genome sequence of Babesia bovis and comparative analysis of apicomplexan hemoprotozoa.</title>
        <authorList>
            <person name="Brayton K.A."/>
            <person name="Lau A.O.T."/>
            <person name="Herndon D.R."/>
            <person name="Hannick L."/>
            <person name="Kappmeyer L.S."/>
            <person name="Berens S.J."/>
            <person name="Bidwell S.L."/>
            <person name="Brown W.C."/>
            <person name="Crabtree J."/>
            <person name="Fadrosh D."/>
            <person name="Feldblum T."/>
            <person name="Forberger H.A."/>
            <person name="Haas B.J."/>
            <person name="Howell J.M."/>
            <person name="Khouri H."/>
            <person name="Koo H."/>
            <person name="Mann D.J."/>
            <person name="Norimine J."/>
            <person name="Paulsen I.T."/>
            <person name="Radune D."/>
            <person name="Ren Q."/>
            <person name="Smith R.K. Jr."/>
            <person name="Suarez C.E."/>
            <person name="White O."/>
            <person name="Wortman J.R."/>
            <person name="Knowles D.P. Jr."/>
            <person name="McElwain T.F."/>
            <person name="Nene V.M."/>
        </authorList>
    </citation>
    <scope>NUCLEOTIDE SEQUENCE [LARGE SCALE GENOMIC DNA]</scope>
    <source>
        <strain evidence="7">T2Bo</strain>
    </source>
</reference>
<dbReference type="Proteomes" id="UP000002173">
    <property type="component" value="Chromosome 1"/>
</dbReference>
<dbReference type="InterPro" id="IPR027521">
    <property type="entry name" value="Usb1"/>
</dbReference>
<accession>A7AWM2</accession>
<protein>
    <recommendedName>
        <fullName evidence="5">U6 snRNA phosphodiesterase 1</fullName>
    </recommendedName>
    <alternativeName>
        <fullName evidence="6">3'-5' RNA exonuclease USB1</fullName>
    </alternativeName>
</protein>
<dbReference type="GO" id="GO:0005634">
    <property type="term" value="C:nucleus"/>
    <property type="evidence" value="ECO:0007669"/>
    <property type="project" value="TreeGrafter"/>
</dbReference>
<evidence type="ECO:0000313" key="8">
    <source>
        <dbReference type="Proteomes" id="UP000002173"/>
    </source>
</evidence>
<evidence type="ECO:0000256" key="5">
    <source>
        <dbReference type="ARBA" id="ARBA00029543"/>
    </source>
</evidence>
<dbReference type="EMBL" id="AAXT01000005">
    <property type="protein sequence ID" value="EDO05450.1"/>
    <property type="molecule type" value="Genomic_DNA"/>
</dbReference>
<gene>
    <name evidence="7" type="ORF">BBOV_I003680</name>
</gene>
<dbReference type="eggNOG" id="ENOG502SZDY">
    <property type="taxonomic scope" value="Eukaryota"/>
</dbReference>
<dbReference type="PANTHER" id="PTHR13522:SF3">
    <property type="entry name" value="U6 SNRNA PHOSPHODIESTERASE 1"/>
    <property type="match status" value="1"/>
</dbReference>
<dbReference type="OMA" id="NRYFAVS"/>
<keyword evidence="3" id="KW-0456">Lyase</keyword>
<proteinExistence type="predicted"/>
<evidence type="ECO:0000256" key="3">
    <source>
        <dbReference type="ARBA" id="ARBA00023239"/>
    </source>
</evidence>
<dbReference type="InParanoid" id="A7AWM2"/>
<keyword evidence="1" id="KW-0540">Nuclease</keyword>
<dbReference type="AlphaFoldDB" id="A7AWM2"/>
<dbReference type="GO" id="GO:0000175">
    <property type="term" value="F:3'-5'-RNA exonuclease activity"/>
    <property type="evidence" value="ECO:0007669"/>
    <property type="project" value="TreeGrafter"/>
</dbReference>
<organism evidence="7 8">
    <name type="scientific">Babesia bovis</name>
    <dbReference type="NCBI Taxonomy" id="5865"/>
    <lineage>
        <taxon>Eukaryota</taxon>
        <taxon>Sar</taxon>
        <taxon>Alveolata</taxon>
        <taxon>Apicomplexa</taxon>
        <taxon>Aconoidasida</taxon>
        <taxon>Piroplasmida</taxon>
        <taxon>Babesiidae</taxon>
        <taxon>Babesia</taxon>
    </lineage>
</organism>
<evidence type="ECO:0000256" key="2">
    <source>
        <dbReference type="ARBA" id="ARBA00022801"/>
    </source>
</evidence>
<evidence type="ECO:0000256" key="4">
    <source>
        <dbReference type="ARBA" id="ARBA00023242"/>
    </source>
</evidence>
<keyword evidence="4" id="KW-0539">Nucleus</keyword>
<dbReference type="GO" id="GO:0016829">
    <property type="term" value="F:lyase activity"/>
    <property type="evidence" value="ECO:0007669"/>
    <property type="project" value="UniProtKB-KW"/>
</dbReference>
<comment type="caution">
    <text evidence="7">The sequence shown here is derived from an EMBL/GenBank/DDBJ whole genome shotgun (WGS) entry which is preliminary data.</text>
</comment>
<evidence type="ECO:0000313" key="7">
    <source>
        <dbReference type="EMBL" id="EDO05450.1"/>
    </source>
</evidence>
<dbReference type="VEuPathDB" id="PiroplasmaDB:BBOV_I003680"/>
<keyword evidence="2" id="KW-0378">Hydrolase</keyword>
<dbReference type="STRING" id="5865.A7AWM2"/>